<feature type="domain" description="Carbohydrate kinase PfkB" evidence="7">
    <location>
        <begin position="5"/>
        <end position="278"/>
    </location>
</feature>
<proteinExistence type="inferred from homology"/>
<evidence type="ECO:0000256" key="1">
    <source>
        <dbReference type="ARBA" id="ARBA00010688"/>
    </source>
</evidence>
<dbReference type="SUPFAM" id="SSF53613">
    <property type="entry name" value="Ribokinase-like"/>
    <property type="match status" value="1"/>
</dbReference>
<dbReference type="Proteomes" id="UP001519654">
    <property type="component" value="Unassembled WGS sequence"/>
</dbReference>
<keyword evidence="9" id="KW-1185">Reference proteome</keyword>
<keyword evidence="5" id="KW-0067">ATP-binding</keyword>
<comment type="caution">
    <text evidence="8">The sequence shown here is derived from an EMBL/GenBank/DDBJ whole genome shotgun (WGS) entry which is preliminary data.</text>
</comment>
<dbReference type="PANTHER" id="PTHR46566:SF5">
    <property type="entry name" value="1-PHOSPHOFRUCTOKINASE"/>
    <property type="match status" value="1"/>
</dbReference>
<comment type="similarity">
    <text evidence="1">Belongs to the carbohydrate kinase PfkB family.</text>
</comment>
<evidence type="ECO:0000256" key="3">
    <source>
        <dbReference type="ARBA" id="ARBA00022741"/>
    </source>
</evidence>
<evidence type="ECO:0000256" key="4">
    <source>
        <dbReference type="ARBA" id="ARBA00022777"/>
    </source>
</evidence>
<dbReference type="PANTHER" id="PTHR46566">
    <property type="entry name" value="1-PHOSPHOFRUCTOKINASE-RELATED"/>
    <property type="match status" value="1"/>
</dbReference>
<gene>
    <name evidence="8" type="ORF">KOI35_31375</name>
</gene>
<dbReference type="Gene3D" id="3.40.1190.20">
    <property type="match status" value="1"/>
</dbReference>
<sequence length="299" mass="30139">MSGRLLVVGLATSLDRYAWLPTFTAGTINRPTEVLARAGGKGLNAARAAAGLGVEVRSIALIGGETGRTVKALGHPSDVRFLDSGAETRQCLCLLDAAGVLTEIYEPVRPVPPEVWPSVRSAVADELAAADLLALSGRVPPGLGDHVLAELVDLAHAAGVPVIVDSDGPALAAAVRRGPTVVKVNEAEAAAVTGGGPAGLRALGARSVVVTGGATGARYLGQDGRELVVTHDAIDGAIPVGSGDAFLAGFAAQWLLDPADHGTALRVAAAAARANARHLPAGDITGETVRSELPAVRVS</sequence>
<keyword evidence="2 6" id="KW-0808">Transferase</keyword>
<protein>
    <recommendedName>
        <fullName evidence="7">Carbohydrate kinase PfkB domain-containing protein</fullName>
    </recommendedName>
</protein>
<dbReference type="EMBL" id="JAHKKG010000010">
    <property type="protein sequence ID" value="MBU2668022.1"/>
    <property type="molecule type" value="Genomic_DNA"/>
</dbReference>
<evidence type="ECO:0000256" key="2">
    <source>
        <dbReference type="ARBA" id="ARBA00022679"/>
    </source>
</evidence>
<dbReference type="InterPro" id="IPR017583">
    <property type="entry name" value="Tagatose/fructose_Pkinase"/>
</dbReference>
<dbReference type="InterPro" id="IPR011611">
    <property type="entry name" value="PfkB_dom"/>
</dbReference>
<dbReference type="PRINTS" id="PR00990">
    <property type="entry name" value="RIBOKINASE"/>
</dbReference>
<reference evidence="8 9" key="1">
    <citation type="submission" date="2021-06" db="EMBL/GenBank/DDBJ databases">
        <title>Actinoplanes lichenicola sp. nov., and Actinoplanes ovalisporus sp. nov., isolated from lichen in Thailand.</title>
        <authorList>
            <person name="Saeng-In P."/>
            <person name="Kanchanasin P."/>
            <person name="Yuki M."/>
            <person name="Kudo T."/>
            <person name="Ohkuma M."/>
            <person name="Phongsopitanun W."/>
            <person name="Tanasupawat S."/>
        </authorList>
    </citation>
    <scope>NUCLEOTIDE SEQUENCE [LARGE SCALE GENOMIC DNA]</scope>
    <source>
        <strain evidence="8 9">NBRC 110975</strain>
    </source>
</reference>
<keyword evidence="4" id="KW-0418">Kinase</keyword>
<keyword evidence="3" id="KW-0547">Nucleotide-binding</keyword>
<dbReference type="PIRSF" id="PIRSF000535">
    <property type="entry name" value="1PFK/6PFK/LacC"/>
    <property type="match status" value="1"/>
</dbReference>
<evidence type="ECO:0000259" key="7">
    <source>
        <dbReference type="Pfam" id="PF00294"/>
    </source>
</evidence>
<evidence type="ECO:0000313" key="9">
    <source>
        <dbReference type="Proteomes" id="UP001519654"/>
    </source>
</evidence>
<evidence type="ECO:0000313" key="8">
    <source>
        <dbReference type="EMBL" id="MBU2668022.1"/>
    </source>
</evidence>
<name>A0ABS5YX60_9ACTN</name>
<dbReference type="InterPro" id="IPR002139">
    <property type="entry name" value="Ribo/fructo_kinase"/>
</dbReference>
<dbReference type="Pfam" id="PF00294">
    <property type="entry name" value="PfkB"/>
    <property type="match status" value="1"/>
</dbReference>
<accession>A0ABS5YX60</accession>
<evidence type="ECO:0000256" key="6">
    <source>
        <dbReference type="PIRNR" id="PIRNR000535"/>
    </source>
</evidence>
<dbReference type="InterPro" id="IPR029056">
    <property type="entry name" value="Ribokinase-like"/>
</dbReference>
<organism evidence="8 9">
    <name type="scientific">Paractinoplanes bogorensis</name>
    <dbReference type="NCBI Taxonomy" id="1610840"/>
    <lineage>
        <taxon>Bacteria</taxon>
        <taxon>Bacillati</taxon>
        <taxon>Actinomycetota</taxon>
        <taxon>Actinomycetes</taxon>
        <taxon>Micromonosporales</taxon>
        <taxon>Micromonosporaceae</taxon>
        <taxon>Paractinoplanes</taxon>
    </lineage>
</organism>
<dbReference type="RefSeq" id="WP_215792272.1">
    <property type="nucleotide sequence ID" value="NZ_JAHKKG010000010.1"/>
</dbReference>
<evidence type="ECO:0000256" key="5">
    <source>
        <dbReference type="ARBA" id="ARBA00022840"/>
    </source>
</evidence>